<comment type="caution">
    <text evidence="1">The sequence shown here is derived from an EMBL/GenBank/DDBJ whole genome shotgun (WGS) entry which is preliminary data.</text>
</comment>
<dbReference type="Proteomes" id="UP000635384">
    <property type="component" value="Unassembled WGS sequence"/>
</dbReference>
<name>A0ABR8KSB8_9SPHN</name>
<reference evidence="1 2" key="1">
    <citation type="submission" date="2020-09" db="EMBL/GenBank/DDBJ databases">
        <authorList>
            <person name="Yoon J.-W."/>
        </authorList>
    </citation>
    <scope>NUCLEOTIDE SEQUENCE [LARGE SCALE GENOMIC DNA]</scope>
    <source>
        <strain evidence="1 2">KMU-140</strain>
    </source>
</reference>
<proteinExistence type="predicted"/>
<keyword evidence="2" id="KW-1185">Reference proteome</keyword>
<evidence type="ECO:0000313" key="2">
    <source>
        <dbReference type="Proteomes" id="UP000635384"/>
    </source>
</evidence>
<dbReference type="EMBL" id="JACXLC010000001">
    <property type="protein sequence ID" value="MBD2842240.1"/>
    <property type="molecule type" value="Genomic_DNA"/>
</dbReference>
<evidence type="ECO:0000313" key="1">
    <source>
        <dbReference type="EMBL" id="MBD2842240.1"/>
    </source>
</evidence>
<protein>
    <submittedName>
        <fullName evidence="1">Uncharacterized protein</fullName>
    </submittedName>
</protein>
<gene>
    <name evidence="1" type="ORF">IB285_08235</name>
</gene>
<organism evidence="1 2">
    <name type="scientific">Erythrobacter rubeus</name>
    <dbReference type="NCBI Taxonomy" id="2760803"/>
    <lineage>
        <taxon>Bacteria</taxon>
        <taxon>Pseudomonadati</taxon>
        <taxon>Pseudomonadota</taxon>
        <taxon>Alphaproteobacteria</taxon>
        <taxon>Sphingomonadales</taxon>
        <taxon>Erythrobacteraceae</taxon>
        <taxon>Erythrobacter/Porphyrobacter group</taxon>
        <taxon>Erythrobacter</taxon>
    </lineage>
</organism>
<sequence>MIDEQWTEEPTGRGFSYMVRAASEDSTSFIRKGFQYPLEGYVEARAARDGVFALRPELFAPGLYGYVHGWGSYHTPFSMYYAAGSMIWQLMIVRDCEVIYNRRDGDRSCRVPRAWIKYTAEAKDLLDFLREEGTPYARLVADNFEREYKYWPSVFDRVLEKRTACA</sequence>
<accession>A0ABR8KSB8</accession>
<dbReference type="RefSeq" id="WP_190787718.1">
    <property type="nucleotide sequence ID" value="NZ_JACXLC010000001.1"/>
</dbReference>